<dbReference type="InterPro" id="IPR045538">
    <property type="entry name" value="CIS_TMP"/>
</dbReference>
<dbReference type="Proteomes" id="UP001176806">
    <property type="component" value="Unassembled WGS sequence"/>
</dbReference>
<accession>A0ABT8WP13</accession>
<name>A0ABT8WP13_9FLAO</name>
<keyword evidence="2" id="KW-1185">Reference proteome</keyword>
<dbReference type="EMBL" id="JAUOEL010000004">
    <property type="protein sequence ID" value="MDO5974902.1"/>
    <property type="molecule type" value="Genomic_DNA"/>
</dbReference>
<organism evidence="1 2">
    <name type="scientific">Flavivirga jejuensis</name>
    <dbReference type="NCBI Taxonomy" id="870487"/>
    <lineage>
        <taxon>Bacteria</taxon>
        <taxon>Pseudomonadati</taxon>
        <taxon>Bacteroidota</taxon>
        <taxon>Flavobacteriia</taxon>
        <taxon>Flavobacteriales</taxon>
        <taxon>Flavobacteriaceae</taxon>
        <taxon>Flavivirga</taxon>
    </lineage>
</organism>
<gene>
    <name evidence="1" type="ORF">Q4Q40_11955</name>
</gene>
<reference evidence="1" key="1">
    <citation type="submission" date="2023-07" db="EMBL/GenBank/DDBJ databases">
        <title>Two novel species in the genus Flavivirga.</title>
        <authorList>
            <person name="Kwon K."/>
        </authorList>
    </citation>
    <scope>NUCLEOTIDE SEQUENCE</scope>
    <source>
        <strain evidence="1">KACC 14158</strain>
    </source>
</reference>
<evidence type="ECO:0000313" key="1">
    <source>
        <dbReference type="EMBL" id="MDO5974902.1"/>
    </source>
</evidence>
<comment type="caution">
    <text evidence="1">The sequence shown here is derived from an EMBL/GenBank/DDBJ whole genome shotgun (WGS) entry which is preliminary data.</text>
</comment>
<protein>
    <submittedName>
        <fullName evidence="1">Contractile injection system tape measure protein</fullName>
    </submittedName>
</protein>
<dbReference type="Pfam" id="PF19268">
    <property type="entry name" value="CIS_TMP"/>
    <property type="match status" value="2"/>
</dbReference>
<sequence>MPYHYIDTLQCKLQITDKALHKPLQNKLMQFYDTGLFSVLDKVFNKFKTQNLEIPQIQLSLPPIPQHKFTHQFLPLVEMALTIFLETYCKTLEASQKKCITVLPKEDTLTTLIFYLEKGYYPYSVTHNFNDLWEQAIREHPKTLLNKLTHTFQEIMLKRLVYQLTEIKLWELVALALLHPSVSSLQKYYSFLQKAGFPNPQRNTIKQTKNLDFWYDLLAMVLDSKRETLPLTSFISRHLTIHIKNSRFSPQYVVMHLRKKLYHLKDKDLTKFLTAILSDYDTLNEPIIFQNNIDRTTWFAQVIKDLKKEDILQSPLLKTKMFCTLTQKEQELLLLSLPFASIESYVVKKRSYFEVFYKMMASQFSSSITEKQFKDFLFRYAYAYFLQESNSQFHLAQFVSRFQEFIKKSHRIDYTQKQEYVYKSANAYHKLMSKEKDAIFKEKEKDTIYTPSIAIPTSTLVLYFLKYGCFPANNETITIPALDALLNTLFALNTISQWKQQYIGYRHKGYGIYSPVLENYMAQEVHRVNYIILLNDWYPFYKRELKDITKGMQKKQHRQSDFAKQLANTLPEKKIHKIIGYIEPEDKTIILHFIASSISVVVLQSLTDKLTDFKKAIYSFVLSYILLKKGYNFSKKQFVANQIKQLAQHFDIAYNTLLQLFLDTLDPNSSFRKAKELYVIISILKASKDKNLKGSKSPTPLLKTTTKKQSMTPKAWSKLLLYYIKHQELPNWARIKDIETLIQEFPITSKTEEKIVSFLKNQPLITQFLNSKIAQQQNITLDILVQYILQTNPHIPNPIKIGSKEAEITHWTSVLFYYLDHQEFPWWSNYRDLKTFLRHSKTNTEARRKIVIFFQKHKNTVTIWQTVNQISKVTNFRQLLIQWFLPRTTHVSAIHALANLFSPLYVRDQNLFSKHFGVLPDGSQFWKYLWNSRPLFFSDSSDKLTTFWTGMPHQYSLHPLTFNTAALTAFKEQKEAEIWQTIILSAISKSALQSQMFYTDEDFIEKQLFNWSKKISIYNIKQLKNELQTKPTRFVNLLDKILYKKNVSKSTLTQLYTHWVDILFPEIKDQLLAIFKELGVLEHHLKVYTFNDYKLTSLFIWKAVNRYKFETTTLYLQTLFLELSRYKKIPFNDLVTVYYDTIYIHRKTLPELYKGMVLLQLNHNVNTIQQNIPETVKNELIPKNTTETNDIPESIILPNAGIILLWKFLPILFERLHLWNPIEKEYRDDKAKNKGVIILHYLATGNTDYIDEHALLAMKLLSGLPLNFPLFKEDLEEEEKQLVDSLISSAIHQWQKLGTLSIEGFRNTFLTRQGTLNTREEVYLINIQSAGIDVLLDYLPWPISTIRLPWLEKKIHISWREKNSL</sequence>
<proteinExistence type="predicted"/>
<evidence type="ECO:0000313" key="2">
    <source>
        <dbReference type="Proteomes" id="UP001176806"/>
    </source>
</evidence>
<dbReference type="RefSeq" id="WP_303302051.1">
    <property type="nucleotide sequence ID" value="NZ_BAABDA010000018.1"/>
</dbReference>